<gene>
    <name evidence="5" type="ORF">ACFQZV_02810</name>
</gene>
<keyword evidence="6" id="KW-1185">Reference proteome</keyword>
<comment type="caution">
    <text evidence="5">The sequence shown here is derived from an EMBL/GenBank/DDBJ whole genome shotgun (WGS) entry which is preliminary data.</text>
</comment>
<evidence type="ECO:0000313" key="5">
    <source>
        <dbReference type="EMBL" id="MFD0780228.1"/>
    </source>
</evidence>
<keyword evidence="2 4" id="KW-0378">Hydrolase</keyword>
<protein>
    <recommendedName>
        <fullName evidence="4">Aminopeptidase</fullName>
    </recommendedName>
</protein>
<evidence type="ECO:0000256" key="4">
    <source>
        <dbReference type="PIRNR" id="PIRNR005700"/>
    </source>
</evidence>
<keyword evidence="3 4" id="KW-0788">Thiol protease</keyword>
<proteinExistence type="inferred from homology"/>
<dbReference type="CDD" id="cd00585">
    <property type="entry name" value="Peptidase_C1B"/>
    <property type="match status" value="1"/>
</dbReference>
<dbReference type="SUPFAM" id="SSF54001">
    <property type="entry name" value="Cysteine proteinases"/>
    <property type="match status" value="1"/>
</dbReference>
<keyword evidence="1 4" id="KW-0645">Protease</keyword>
<reference evidence="6" key="1">
    <citation type="journal article" date="2019" name="Int. J. Syst. Evol. Microbiol.">
        <title>The Global Catalogue of Microorganisms (GCM) 10K type strain sequencing project: providing services to taxonomists for standard genome sequencing and annotation.</title>
        <authorList>
            <consortium name="The Broad Institute Genomics Platform"/>
            <consortium name="The Broad Institute Genome Sequencing Center for Infectious Disease"/>
            <person name="Wu L."/>
            <person name="Ma J."/>
        </authorList>
    </citation>
    <scope>NUCLEOTIDE SEQUENCE [LARGE SCALE GENOMIC DNA]</scope>
    <source>
        <strain evidence="6">CCUG 50754</strain>
    </source>
</reference>
<accession>A0ABW2ZNM5</accession>
<dbReference type="InterPro" id="IPR004134">
    <property type="entry name" value="Peptidase_C1B"/>
</dbReference>
<evidence type="ECO:0000313" key="6">
    <source>
        <dbReference type="Proteomes" id="UP001597042"/>
    </source>
</evidence>
<evidence type="ECO:0000256" key="2">
    <source>
        <dbReference type="ARBA" id="ARBA00022801"/>
    </source>
</evidence>
<dbReference type="InterPro" id="IPR000169">
    <property type="entry name" value="Pept_cys_AS"/>
</dbReference>
<name>A0ABW2ZNM5_9MICO</name>
<dbReference type="GO" id="GO:0004177">
    <property type="term" value="F:aminopeptidase activity"/>
    <property type="evidence" value="ECO:0007669"/>
    <property type="project" value="UniProtKB-KW"/>
</dbReference>
<dbReference type="PANTHER" id="PTHR10363">
    <property type="entry name" value="BLEOMYCIN HYDROLASE"/>
    <property type="match status" value="1"/>
</dbReference>
<dbReference type="EMBL" id="JBHTIM010000001">
    <property type="protein sequence ID" value="MFD0780228.1"/>
    <property type="molecule type" value="Genomic_DNA"/>
</dbReference>
<sequence>MKLTSDALGALRAEAAGSLTQRIAQRAVTHNGFLATAINPPVIARNDFTFSVDIDSEAVANQNQSGRCWMFACLNTLRLHMEKSLKLPKGSFELSQNYTFFYDKLEKANFFHQQIIDTASAPLDDRKVSFLLQTPQQDGGDWDLIADLVKKYGVVPRQAMGETHASTTSAQLNTILNRKLRQDALELRDLVVRGTSLENLESTRMRMIGEVYRILSIALGTPPEKVDFEYRDTDDVYHVTRDLTPLEFLSTFIPVDVDDYVGVINVPIESMPYGKVYGIETSDEIAGGLPNRYLNVDMETLKQLTVKQLQEGEAVWFGSDVMQSSDVASGVMSTDLYSLDELLGVEFGMDKAQRYRTRESLPTHAMTIGGVDLVDGTPTKWKVENSWGTDSHGGKVGDNGYFVMEDGWMSEYVYEVVIRKDLLSEEHRKAFDETPIMLPFWSTFNPI</sequence>
<comment type="similarity">
    <text evidence="4">Belongs to the peptidase C1 family.</text>
</comment>
<dbReference type="InterPro" id="IPR038765">
    <property type="entry name" value="Papain-like_cys_pep_sf"/>
</dbReference>
<dbReference type="Gene3D" id="3.90.70.10">
    <property type="entry name" value="Cysteine proteinases"/>
    <property type="match status" value="1"/>
</dbReference>
<evidence type="ECO:0000256" key="3">
    <source>
        <dbReference type="ARBA" id="ARBA00022807"/>
    </source>
</evidence>
<keyword evidence="4 5" id="KW-0031">Aminopeptidase</keyword>
<dbReference type="PIRSF" id="PIRSF005700">
    <property type="entry name" value="PepC"/>
    <property type="match status" value="1"/>
</dbReference>
<dbReference type="PROSITE" id="PS00139">
    <property type="entry name" value="THIOL_PROTEASE_CYS"/>
    <property type="match status" value="1"/>
</dbReference>
<dbReference type="Proteomes" id="UP001597042">
    <property type="component" value="Unassembled WGS sequence"/>
</dbReference>
<organism evidence="5 6">
    <name type="scientific">Microbacterium koreense</name>
    <dbReference type="NCBI Taxonomy" id="323761"/>
    <lineage>
        <taxon>Bacteria</taxon>
        <taxon>Bacillati</taxon>
        <taxon>Actinomycetota</taxon>
        <taxon>Actinomycetes</taxon>
        <taxon>Micrococcales</taxon>
        <taxon>Microbacteriaceae</taxon>
        <taxon>Microbacterium</taxon>
    </lineage>
</organism>
<dbReference type="PANTHER" id="PTHR10363:SF2">
    <property type="entry name" value="BLEOMYCIN HYDROLASE"/>
    <property type="match status" value="1"/>
</dbReference>
<dbReference type="Pfam" id="PF03051">
    <property type="entry name" value="Peptidase_C1_2"/>
    <property type="match status" value="1"/>
</dbReference>
<dbReference type="RefSeq" id="WP_378752501.1">
    <property type="nucleotide sequence ID" value="NZ_JBHSSV010000010.1"/>
</dbReference>
<evidence type="ECO:0000256" key="1">
    <source>
        <dbReference type="ARBA" id="ARBA00022670"/>
    </source>
</evidence>